<dbReference type="RefSeq" id="XP_066804099.1">
    <property type="nucleotide sequence ID" value="XM_066945410.1"/>
</dbReference>
<feature type="compositionally biased region" description="Basic residues" evidence="2">
    <location>
        <begin position="332"/>
        <end position="342"/>
    </location>
</feature>
<feature type="region of interest" description="Disordered" evidence="2">
    <location>
        <begin position="234"/>
        <end position="285"/>
    </location>
</feature>
<keyword evidence="4" id="KW-1185">Reference proteome</keyword>
<keyword evidence="1" id="KW-0175">Coiled coil</keyword>
<name>A0AAW0YSC7_9TREE</name>
<dbReference type="KEGG" id="kne:92179554"/>
<dbReference type="GeneID" id="92179554"/>
<evidence type="ECO:0000313" key="4">
    <source>
        <dbReference type="Proteomes" id="UP001388673"/>
    </source>
</evidence>
<reference evidence="3 4" key="1">
    <citation type="journal article" date="2024" name="bioRxiv">
        <title>Comparative genomics of Cryptococcus and Kwoniella reveals pathogenesis evolution and contrasting karyotype dynamics via intercentromeric recombination or chromosome fusion.</title>
        <authorList>
            <person name="Coelho M.A."/>
            <person name="David-Palma M."/>
            <person name="Shea T."/>
            <person name="Bowers K."/>
            <person name="McGinley-Smith S."/>
            <person name="Mohammad A.W."/>
            <person name="Gnirke A."/>
            <person name="Yurkov A.M."/>
            <person name="Nowrousian M."/>
            <person name="Sun S."/>
            <person name="Cuomo C.A."/>
            <person name="Heitman J."/>
        </authorList>
    </citation>
    <scope>NUCLEOTIDE SEQUENCE [LARGE SCALE GENOMIC DNA]</scope>
    <source>
        <strain evidence="3 4">CBS 13917</strain>
    </source>
</reference>
<comment type="caution">
    <text evidence="3">The sequence shown here is derived from an EMBL/GenBank/DDBJ whole genome shotgun (WGS) entry which is preliminary data.</text>
</comment>
<feature type="compositionally biased region" description="Basic and acidic residues" evidence="2">
    <location>
        <begin position="234"/>
        <end position="267"/>
    </location>
</feature>
<feature type="compositionally biased region" description="Polar residues" evidence="2">
    <location>
        <begin position="503"/>
        <end position="515"/>
    </location>
</feature>
<proteinExistence type="predicted"/>
<protein>
    <submittedName>
        <fullName evidence="3">Uncharacterized protein</fullName>
    </submittedName>
</protein>
<feature type="coiled-coil region" evidence="1">
    <location>
        <begin position="28"/>
        <end position="172"/>
    </location>
</feature>
<dbReference type="AlphaFoldDB" id="A0AAW0YSC7"/>
<feature type="region of interest" description="Disordered" evidence="2">
    <location>
        <begin position="321"/>
        <end position="456"/>
    </location>
</feature>
<accession>A0AAW0YSC7</accession>
<feature type="region of interest" description="Disordered" evidence="2">
    <location>
        <begin position="491"/>
        <end position="515"/>
    </location>
</feature>
<evidence type="ECO:0000256" key="2">
    <source>
        <dbReference type="SAM" id="MobiDB-lite"/>
    </source>
</evidence>
<organism evidence="3 4">
    <name type="scientific">Kwoniella newhampshirensis</name>
    <dbReference type="NCBI Taxonomy" id="1651941"/>
    <lineage>
        <taxon>Eukaryota</taxon>
        <taxon>Fungi</taxon>
        <taxon>Dikarya</taxon>
        <taxon>Basidiomycota</taxon>
        <taxon>Agaricomycotina</taxon>
        <taxon>Tremellomycetes</taxon>
        <taxon>Tremellales</taxon>
        <taxon>Cryptococcaceae</taxon>
        <taxon>Kwoniella</taxon>
    </lineage>
</organism>
<dbReference type="EMBL" id="JBCAWK010000004">
    <property type="protein sequence ID" value="KAK8861474.1"/>
    <property type="molecule type" value="Genomic_DNA"/>
</dbReference>
<sequence length="515" mass="57359">MLATPPRLPPALLVEEMPETPGPTKARINNLQNQVSELVRKNQALERKIVAEKITLQNQLNEKTSELNGVNSILHSTQKELDRSKKEVERCKSEGDWMRDELHLHSIVQQQKALLALAQEQMQVVELEQRLVQAERARIMRDHKLALFQAKEEDLTAELAEKDAQIVDLEIALSEANTSLAHQRAASSKTSREVASHSSISKDLIKAQSELSEAQTEISNLESKVQMLEAKVRGLKDREKEARSELDGWLREEKGKEGSTDKEKRELQSQLRRTKEELEETKDELEEVKRLGRDREKILKGKLRDAIDEKERLIGLEEELEVLKERGGKAASPKKIKERIRKTSPVVDDSDEQIAPKKKNKKTDSPMKSTKTKSKPATVTPDVTASDSDVPVAKTTKSTVKPRTKSPAKAKTPLEESDADNKAPAKKSTKGKSIPEDNEADNVVPSAAPGVEKKKKRKLLGVQSNFDWDPVMGSGDGVIPLYLSPAKPTGAKVGGTIPRMGFPNSTSTGRFNRFG</sequence>
<gene>
    <name evidence="3" type="ORF">IAR55_002295</name>
</gene>
<dbReference type="Proteomes" id="UP001388673">
    <property type="component" value="Unassembled WGS sequence"/>
</dbReference>
<evidence type="ECO:0000256" key="1">
    <source>
        <dbReference type="SAM" id="Coils"/>
    </source>
</evidence>
<evidence type="ECO:0000313" key="3">
    <source>
        <dbReference type="EMBL" id="KAK8861474.1"/>
    </source>
</evidence>